<gene>
    <name evidence="2" type="ORF">PG991_015907</name>
</gene>
<comment type="caution">
    <text evidence="2">The sequence shown here is derived from an EMBL/GenBank/DDBJ whole genome shotgun (WGS) entry which is preliminary data.</text>
</comment>
<name>A0ABR1R0N8_9PEZI</name>
<organism evidence="2 3">
    <name type="scientific">Apiospora marii</name>
    <dbReference type="NCBI Taxonomy" id="335849"/>
    <lineage>
        <taxon>Eukaryota</taxon>
        <taxon>Fungi</taxon>
        <taxon>Dikarya</taxon>
        <taxon>Ascomycota</taxon>
        <taxon>Pezizomycotina</taxon>
        <taxon>Sordariomycetes</taxon>
        <taxon>Xylariomycetidae</taxon>
        <taxon>Amphisphaeriales</taxon>
        <taxon>Apiosporaceae</taxon>
        <taxon>Apiospora</taxon>
    </lineage>
</organism>
<evidence type="ECO:0000313" key="2">
    <source>
        <dbReference type="EMBL" id="KAK7994319.1"/>
    </source>
</evidence>
<dbReference type="Proteomes" id="UP001396898">
    <property type="component" value="Unassembled WGS sequence"/>
</dbReference>
<feature type="region of interest" description="Disordered" evidence="1">
    <location>
        <begin position="1"/>
        <end position="51"/>
    </location>
</feature>
<sequence length="147" mass="16208">MASSTRSASATSASAAPNSSTTSAADPAAASTTIQQHGAKMKTSADLNEFPPRVRQRFQRAKAYLDKVLLDSPAFASLDAAKQVFATEEIEALLRENIEDFMRNTAPHTRYPHVQAVLSACNSVFYWNEDEFGIRWTEDMFKIDAET</sequence>
<evidence type="ECO:0000256" key="1">
    <source>
        <dbReference type="SAM" id="MobiDB-lite"/>
    </source>
</evidence>
<keyword evidence="3" id="KW-1185">Reference proteome</keyword>
<evidence type="ECO:0000313" key="3">
    <source>
        <dbReference type="Proteomes" id="UP001396898"/>
    </source>
</evidence>
<protein>
    <submittedName>
        <fullName evidence="2">Uncharacterized protein</fullName>
    </submittedName>
</protein>
<dbReference type="EMBL" id="JAQQWI010000024">
    <property type="protein sequence ID" value="KAK7994319.1"/>
    <property type="molecule type" value="Genomic_DNA"/>
</dbReference>
<feature type="compositionally biased region" description="Low complexity" evidence="1">
    <location>
        <begin position="1"/>
        <end position="33"/>
    </location>
</feature>
<reference evidence="2 3" key="1">
    <citation type="submission" date="2023-01" db="EMBL/GenBank/DDBJ databases">
        <title>Analysis of 21 Apiospora genomes using comparative genomics revels a genus with tremendous synthesis potential of carbohydrate active enzymes and secondary metabolites.</title>
        <authorList>
            <person name="Sorensen T."/>
        </authorList>
    </citation>
    <scope>NUCLEOTIDE SEQUENCE [LARGE SCALE GENOMIC DNA]</scope>
    <source>
        <strain evidence="2 3">CBS 20057</strain>
    </source>
</reference>
<proteinExistence type="predicted"/>
<accession>A0ABR1R0N8</accession>